<dbReference type="PANTHER" id="PTHR30604:SF1">
    <property type="entry name" value="DNA UTILIZATION PROTEIN HOFQ"/>
    <property type="match status" value="1"/>
</dbReference>
<evidence type="ECO:0000313" key="3">
    <source>
        <dbReference type="EMBL" id="PHN95848.1"/>
    </source>
</evidence>
<evidence type="ECO:0000256" key="1">
    <source>
        <dbReference type="RuleBase" id="RU004003"/>
    </source>
</evidence>
<comment type="caution">
    <text evidence="3">The sequence shown here is derived from an EMBL/GenBank/DDBJ whole genome shotgun (WGS) entry which is preliminary data.</text>
</comment>
<dbReference type="InterPro" id="IPR051808">
    <property type="entry name" value="Type_IV_pilus_biogenesis"/>
</dbReference>
<protein>
    <recommendedName>
        <fullName evidence="2">Type II/III secretion system secretin-like domain-containing protein</fullName>
    </recommendedName>
</protein>
<evidence type="ECO:0000259" key="2">
    <source>
        <dbReference type="Pfam" id="PF00263"/>
    </source>
</evidence>
<feature type="domain" description="Type II/III secretion system secretin-like" evidence="2">
    <location>
        <begin position="1"/>
        <end position="51"/>
    </location>
</feature>
<proteinExistence type="inferred from homology"/>
<dbReference type="GO" id="GO:0009306">
    <property type="term" value="P:protein secretion"/>
    <property type="evidence" value="ECO:0007669"/>
    <property type="project" value="InterPro"/>
</dbReference>
<dbReference type="InterPro" id="IPR001775">
    <property type="entry name" value="GspD/PilQ"/>
</dbReference>
<dbReference type="PANTHER" id="PTHR30604">
    <property type="entry name" value="PROTEIN TRANSPORT PROTEIN HOFQ"/>
    <property type="match status" value="1"/>
</dbReference>
<dbReference type="InterPro" id="IPR004846">
    <property type="entry name" value="T2SS/T3SS_dom"/>
</dbReference>
<dbReference type="Pfam" id="PF00263">
    <property type="entry name" value="Secretin"/>
    <property type="match status" value="1"/>
</dbReference>
<accession>A0A2G1BPC0</accession>
<dbReference type="PRINTS" id="PR00811">
    <property type="entry name" value="BCTERIALGSPD"/>
</dbReference>
<evidence type="ECO:0000313" key="4">
    <source>
        <dbReference type="Proteomes" id="UP000222163"/>
    </source>
</evidence>
<dbReference type="AlphaFoldDB" id="A0A2G1BPC0"/>
<sequence>MIGGIFLQSENSTDTKVPFLGDLPILGNLFKANTRSAARSELLIFLTPKVVTEKSALR</sequence>
<name>A0A2G1BPC0_9FLAO</name>
<organism evidence="3 4">
    <name type="scientific">Tenacibaculum discolor</name>
    <dbReference type="NCBI Taxonomy" id="361581"/>
    <lineage>
        <taxon>Bacteria</taxon>
        <taxon>Pseudomonadati</taxon>
        <taxon>Bacteroidota</taxon>
        <taxon>Flavobacteriia</taxon>
        <taxon>Flavobacteriales</taxon>
        <taxon>Flavobacteriaceae</taxon>
        <taxon>Tenacibaculum</taxon>
    </lineage>
</organism>
<comment type="similarity">
    <text evidence="1">Belongs to the bacterial secretin family.</text>
</comment>
<dbReference type="Proteomes" id="UP000222163">
    <property type="component" value="Unassembled WGS sequence"/>
</dbReference>
<gene>
    <name evidence="3" type="ORF">CSC81_18290</name>
</gene>
<dbReference type="EMBL" id="PDUU01000965">
    <property type="protein sequence ID" value="PHN95848.1"/>
    <property type="molecule type" value="Genomic_DNA"/>
</dbReference>
<reference evidence="3 4" key="1">
    <citation type="journal article" date="2016" name="Nat. Commun.">
        <title>Microbial interactions lead to rapid micro-scale successions on model marine particles.</title>
        <authorList>
            <person name="Datta M.S."/>
            <person name="Sliwerska E."/>
            <person name="Gore J."/>
            <person name="Polz M.F."/>
            <person name="Cordero O.X."/>
        </authorList>
    </citation>
    <scope>NUCLEOTIDE SEQUENCE [LARGE SCALE GENOMIC DNA]</scope>
    <source>
        <strain evidence="3 4">4G03</strain>
    </source>
</reference>